<dbReference type="RefSeq" id="WP_011821006.1">
    <property type="nucleotide sequence ID" value="NC_008817.1"/>
</dbReference>
<dbReference type="EMBL" id="CP000552">
    <property type="protein sequence ID" value="ABM72914.1"/>
    <property type="molecule type" value="Genomic_DNA"/>
</dbReference>
<dbReference type="InterPro" id="IPR045781">
    <property type="entry name" value="SxtJ"/>
</dbReference>
<organism evidence="2 3">
    <name type="scientific">Prochlorococcus marinus (strain MIT 9515)</name>
    <dbReference type="NCBI Taxonomy" id="167542"/>
    <lineage>
        <taxon>Bacteria</taxon>
        <taxon>Bacillati</taxon>
        <taxon>Cyanobacteriota</taxon>
        <taxon>Cyanophyceae</taxon>
        <taxon>Synechococcales</taxon>
        <taxon>Prochlorococcaceae</taxon>
        <taxon>Prochlorococcus</taxon>
    </lineage>
</organism>
<name>A2BYQ3_PROM5</name>
<accession>A2BYQ3</accession>
<evidence type="ECO:0008006" key="4">
    <source>
        <dbReference type="Google" id="ProtNLM"/>
    </source>
</evidence>
<dbReference type="HOGENOM" id="CLU_127055_0_0_3"/>
<dbReference type="Proteomes" id="UP000001589">
    <property type="component" value="Chromosome"/>
</dbReference>
<keyword evidence="1" id="KW-0812">Transmembrane</keyword>
<proteinExistence type="predicted"/>
<keyword evidence="1" id="KW-1133">Transmembrane helix</keyword>
<sequence>MDAGVCTGLIMKETISKKQLREFGFLIGFGLPILIGWLLPVLAGHGFRLWTVWIGFPAFIIGMASPRLLYYPYKIWIALGHALGWVNSKIILGLIFIVILLPIAFIMRITGYDSLRTRRKGEKTYRENRQDHQTDLKRIF</sequence>
<dbReference type="eggNOG" id="ENOG5033122">
    <property type="taxonomic scope" value="Bacteria"/>
</dbReference>
<evidence type="ECO:0000256" key="1">
    <source>
        <dbReference type="SAM" id="Phobius"/>
    </source>
</evidence>
<dbReference type="Pfam" id="PF19588">
    <property type="entry name" value="SxtJ"/>
    <property type="match status" value="1"/>
</dbReference>
<feature type="transmembrane region" description="Helical" evidence="1">
    <location>
        <begin position="23"/>
        <end position="43"/>
    </location>
</feature>
<dbReference type="GeneID" id="60201398"/>
<evidence type="ECO:0000313" key="3">
    <source>
        <dbReference type="Proteomes" id="UP000001589"/>
    </source>
</evidence>
<feature type="transmembrane region" description="Helical" evidence="1">
    <location>
        <begin position="90"/>
        <end position="110"/>
    </location>
</feature>
<feature type="transmembrane region" description="Helical" evidence="1">
    <location>
        <begin position="50"/>
        <end position="70"/>
    </location>
</feature>
<reference evidence="2 3" key="1">
    <citation type="journal article" date="2007" name="PLoS Genet.">
        <title>Patterns and implications of gene gain and loss in the evolution of Prochlorococcus.</title>
        <authorList>
            <person name="Kettler G.C."/>
            <person name="Martiny A.C."/>
            <person name="Huang K."/>
            <person name="Zucker J."/>
            <person name="Coleman M.L."/>
            <person name="Rodrigue S."/>
            <person name="Chen F."/>
            <person name="Lapidus A."/>
            <person name="Ferriera S."/>
            <person name="Johnson J."/>
            <person name="Steglich C."/>
            <person name="Church G.M."/>
            <person name="Richardson P."/>
            <person name="Chisholm S.W."/>
        </authorList>
    </citation>
    <scope>NUCLEOTIDE SEQUENCE [LARGE SCALE GENOMIC DNA]</scope>
    <source>
        <strain evidence="2 3">MIT 9515</strain>
    </source>
</reference>
<gene>
    <name evidence="2" type="ordered locus">P9515_17071</name>
</gene>
<evidence type="ECO:0000313" key="2">
    <source>
        <dbReference type="EMBL" id="ABM72914.1"/>
    </source>
</evidence>
<keyword evidence="1" id="KW-0472">Membrane</keyword>
<protein>
    <recommendedName>
        <fullName evidence="4">SxtJ</fullName>
    </recommendedName>
</protein>
<dbReference type="AlphaFoldDB" id="A2BYQ3"/>
<dbReference type="KEGG" id="pmc:P9515_17071"/>